<accession>Q9HEK8</accession>
<dbReference type="PANTHER" id="PTHR28110:SF1">
    <property type="entry name" value="TRANSMEMBRANE PROTEIN"/>
    <property type="match status" value="1"/>
</dbReference>
<dbReference type="VEuPathDB" id="FungiDB:NCU01338"/>
<organism evidence="1">
    <name type="scientific">Neurospora crassa</name>
    <dbReference type="NCBI Taxonomy" id="5141"/>
    <lineage>
        <taxon>Eukaryota</taxon>
        <taxon>Fungi</taxon>
        <taxon>Dikarya</taxon>
        <taxon>Ascomycota</taxon>
        <taxon>Pezizomycotina</taxon>
        <taxon>Sordariomycetes</taxon>
        <taxon>Sordariomycetidae</taxon>
        <taxon>Sordariales</taxon>
        <taxon>Sordariaceae</taxon>
        <taxon>Neurospora</taxon>
    </lineage>
</organism>
<dbReference type="InterPro" id="IPR055323">
    <property type="entry name" value="C57A10.07/YOR238W"/>
</dbReference>
<dbReference type="EMBL" id="AL451017">
    <property type="protein sequence ID" value="CAC18228.1"/>
    <property type="molecule type" value="Genomic_DNA"/>
</dbReference>
<proteinExistence type="predicted"/>
<reference evidence="1" key="2">
    <citation type="submission" date="2001-11" db="EMBL/GenBank/DDBJ databases">
        <authorList>
            <person name="German Neurospora genome project"/>
        </authorList>
    </citation>
    <scope>NUCLEOTIDE SEQUENCE</scope>
</reference>
<protein>
    <submittedName>
        <fullName evidence="1">Uncharacterized protein 12F11.190</fullName>
    </submittedName>
</protein>
<evidence type="ECO:0000313" key="1">
    <source>
        <dbReference type="EMBL" id="CAC18228.1"/>
    </source>
</evidence>
<gene>
    <name evidence="1" type="primary">12F11.190</name>
</gene>
<dbReference type="AlphaFoldDB" id="Q9HEK8"/>
<reference evidence="1" key="1">
    <citation type="submission" date="2000-12" db="EMBL/GenBank/DDBJ databases">
        <authorList>
            <person name="Schulte U."/>
            <person name="Aign V."/>
            <person name="Hoheisel J."/>
            <person name="Brandt P."/>
            <person name="Fartmann B."/>
            <person name="Holland R."/>
            <person name="Nyakatura G."/>
            <person name="Mewes H.W."/>
            <person name="Mannhaupt G."/>
        </authorList>
    </citation>
    <scope>NUCLEOTIDE SEQUENCE</scope>
</reference>
<sequence>MLLPPNHLIIVCGHAIWLGGPENGWDESEWLIEPYKKGETPTFIAHIKAGLEELAKDDRAVLMFSGYYNLALANSFFDLPPSSGPSAAAPFSNRIFLEERALDSYYNILFSLIHYWRVVHPQHPQHAWPERITIVSHAFKRNRLVDGHCAAIFGLDSSSLELEERVRFVGINPPGVGGDGVVEMDKESNEKKEAMQGVQLALGQWAEDPHGVGEELAEKRRARNCWGVDQRLFFSEEERRSSGVETRILEDGSEVLVDGDKPRPWAR</sequence>
<dbReference type="PANTHER" id="PTHR28110">
    <property type="entry name" value="TRANSMEMBRANE PROTEIN"/>
    <property type="match status" value="1"/>
</dbReference>
<name>Q9HEK8_NEUCS</name>
<dbReference type="GO" id="GO:0005737">
    <property type="term" value="C:cytoplasm"/>
    <property type="evidence" value="ECO:0007669"/>
    <property type="project" value="TreeGrafter"/>
</dbReference>